<dbReference type="AlphaFoldDB" id="A0A162ACE6"/>
<dbReference type="InterPro" id="IPR014710">
    <property type="entry name" value="RmlC-like_jellyroll"/>
</dbReference>
<dbReference type="SUPFAM" id="SSF51206">
    <property type="entry name" value="cAMP-binding domain-like"/>
    <property type="match status" value="1"/>
</dbReference>
<dbReference type="InterPro" id="IPR046342">
    <property type="entry name" value="CBS_dom_sf"/>
</dbReference>
<dbReference type="CDD" id="cd05401">
    <property type="entry name" value="NT_GlnE_GlnD_like"/>
    <property type="match status" value="1"/>
</dbReference>
<evidence type="ECO:0008006" key="7">
    <source>
        <dbReference type="Google" id="ProtNLM"/>
    </source>
</evidence>
<dbReference type="PROSITE" id="PS51371">
    <property type="entry name" value="CBS"/>
    <property type="match status" value="2"/>
</dbReference>
<evidence type="ECO:0000313" key="6">
    <source>
        <dbReference type="Proteomes" id="UP000076643"/>
    </source>
</evidence>
<dbReference type="InterPro" id="IPR018821">
    <property type="entry name" value="DUF294_put_nucleoTrafse_sb-bd"/>
</dbReference>
<dbReference type="Pfam" id="PF10335">
    <property type="entry name" value="DUF294_C"/>
    <property type="match status" value="1"/>
</dbReference>
<dbReference type="SMART" id="SM00116">
    <property type="entry name" value="CBS"/>
    <property type="match status" value="2"/>
</dbReference>
<dbReference type="InterPro" id="IPR005105">
    <property type="entry name" value="GlnD_Uridyltrans_N"/>
</dbReference>
<dbReference type="Pfam" id="PF03445">
    <property type="entry name" value="DUF294"/>
    <property type="match status" value="1"/>
</dbReference>
<dbReference type="GO" id="GO:0008773">
    <property type="term" value="F:[protein-PII] uridylyltransferase activity"/>
    <property type="evidence" value="ECO:0007669"/>
    <property type="project" value="InterPro"/>
</dbReference>
<accession>A0A162ACE6</accession>
<dbReference type="PANTHER" id="PTHR48108">
    <property type="entry name" value="CBS DOMAIN-CONTAINING PROTEIN CBSX2, CHLOROPLASTIC"/>
    <property type="match status" value="1"/>
</dbReference>
<feature type="domain" description="CBS" evidence="4">
    <location>
        <begin position="160"/>
        <end position="216"/>
    </location>
</feature>
<gene>
    <name evidence="5" type="ORF">N475_06445</name>
</gene>
<organism evidence="5 6">
    <name type="scientific">Pseudoalteromonas luteoviolacea DSM 6061</name>
    <dbReference type="NCBI Taxonomy" id="1365250"/>
    <lineage>
        <taxon>Bacteria</taxon>
        <taxon>Pseudomonadati</taxon>
        <taxon>Pseudomonadota</taxon>
        <taxon>Gammaproteobacteria</taxon>
        <taxon>Alteromonadales</taxon>
        <taxon>Pseudoalteromonadaceae</taxon>
        <taxon>Pseudoalteromonas</taxon>
    </lineage>
</organism>
<keyword evidence="1" id="KW-0677">Repeat</keyword>
<dbReference type="Pfam" id="PF00571">
    <property type="entry name" value="CBS"/>
    <property type="match status" value="2"/>
</dbReference>
<dbReference type="PATRIC" id="fig|1365250.3.peg.169"/>
<dbReference type="InterPro" id="IPR000644">
    <property type="entry name" value="CBS_dom"/>
</dbReference>
<dbReference type="InterPro" id="IPR051462">
    <property type="entry name" value="CBS_domain-containing"/>
</dbReference>
<dbReference type="InterPro" id="IPR018490">
    <property type="entry name" value="cNMP-bd_dom_sf"/>
</dbReference>
<keyword evidence="2" id="KW-0129">CBS domain</keyword>
<proteinExistence type="predicted"/>
<reference evidence="5 6" key="1">
    <citation type="submission" date="2013-07" db="EMBL/GenBank/DDBJ databases">
        <title>Comparative Genomic and Metabolomic Analysis of Twelve Strains of Pseudoalteromonas luteoviolacea.</title>
        <authorList>
            <person name="Vynne N.G."/>
            <person name="Mansson M."/>
            <person name="Gram L."/>
        </authorList>
    </citation>
    <scope>NUCLEOTIDE SEQUENCE [LARGE SCALE GENOMIC DNA]</scope>
    <source>
        <strain evidence="5 6">DSM 6061</strain>
    </source>
</reference>
<dbReference type="InterPro" id="IPR000595">
    <property type="entry name" value="cNMP-bd_dom"/>
</dbReference>
<keyword evidence="6" id="KW-1185">Reference proteome</keyword>
<dbReference type="CDD" id="cd04587">
    <property type="entry name" value="CBS_pair_CAP-ED_NT_Pol-beta-like_DUF294_assoc"/>
    <property type="match status" value="1"/>
</dbReference>
<evidence type="ECO:0000256" key="2">
    <source>
        <dbReference type="PROSITE-ProRule" id="PRU00703"/>
    </source>
</evidence>
<sequence>MTQTGMTVEHQDVLNFVLKQSPFNELPIASAHYFVNHAEVIYLTVHNQADALQDEEKYLYLVRTGIFDLVDTTGEVVTRLSAGDYFGYPSLLTGEEIKNRLEVQSPGLILLLPQAGFDFLRHEYKVFEQHFVRAHKKRLLSSHYQERGKGWSERKISKLMTKSAVVLEPTASIVEAAKVMQSEGVSSVMITEGGQLHGVVTDRDLRNRVLASELDPAMPVSSIMTPEPKFIFENNRVFSALHLMLKHNIHHLPVLNEERVPLGMVTSTDLLRLQNSDPVQLIGQLYKASSAQELKLLAKEIPVLLRSFSNTVEDISFVGTLLSGLTDALMSRLTELFVKQHGDAPCSFCWICFGSQAREEQTLDSDQDNGLIFANDIKPAERAYFASLGTFVTRHLVECGIRACPGNIMASNEQCRGTVREWTARFEKWMTAPTPQAMLNCKIFFDRRFICGDQSLYQSLNSQLGEISQQELFFAAMATDISTNSVPIGLFQQFKLQRGKDKHKYLDLKTRGIAIVNDLVRIYALKSGITKANTQARLKALEAHTQLSQSDIYNLQDCWRFLTQLRLRSQIEQHQLPSNCINPESLSSLERHQLKEAFHLIKQAQQACVFKFARGSL</sequence>
<dbReference type="Pfam" id="PF00027">
    <property type="entry name" value="cNMP_binding"/>
    <property type="match status" value="1"/>
</dbReference>
<protein>
    <recommendedName>
        <fullName evidence="7">Inosine-5-monophosphate dehydrogenase</fullName>
    </recommendedName>
</protein>
<comment type="caution">
    <text evidence="5">The sequence shown here is derived from an EMBL/GenBank/DDBJ whole genome shotgun (WGS) entry which is preliminary data.</text>
</comment>
<evidence type="ECO:0000313" key="5">
    <source>
        <dbReference type="EMBL" id="KZN47513.1"/>
    </source>
</evidence>
<evidence type="ECO:0000256" key="1">
    <source>
        <dbReference type="ARBA" id="ARBA00022737"/>
    </source>
</evidence>
<dbReference type="SUPFAM" id="SSF54631">
    <property type="entry name" value="CBS-domain pair"/>
    <property type="match status" value="1"/>
</dbReference>
<dbReference type="EMBL" id="AUYB01000013">
    <property type="protein sequence ID" value="KZN47513.1"/>
    <property type="molecule type" value="Genomic_DNA"/>
</dbReference>
<dbReference type="PANTHER" id="PTHR48108:SF31">
    <property type="entry name" value="CBS DOMAIN AND CYCLIC NUCLEOTIDE-REGULATED NUCLEOTIDYLTRANSFERASE"/>
    <property type="match status" value="1"/>
</dbReference>
<name>A0A162ACE6_9GAMM</name>
<feature type="domain" description="Cyclic nucleotide-binding" evidence="3">
    <location>
        <begin position="54"/>
        <end position="94"/>
    </location>
</feature>
<evidence type="ECO:0000259" key="4">
    <source>
        <dbReference type="PROSITE" id="PS51371"/>
    </source>
</evidence>
<dbReference type="Proteomes" id="UP000076643">
    <property type="component" value="Unassembled WGS sequence"/>
</dbReference>
<dbReference type="Gene3D" id="3.10.580.10">
    <property type="entry name" value="CBS-domain"/>
    <property type="match status" value="1"/>
</dbReference>
<feature type="domain" description="CBS" evidence="4">
    <location>
        <begin position="224"/>
        <end position="281"/>
    </location>
</feature>
<dbReference type="STRING" id="43657.S4054249_03565"/>
<dbReference type="Gene3D" id="2.60.120.10">
    <property type="entry name" value="Jelly Rolls"/>
    <property type="match status" value="1"/>
</dbReference>
<evidence type="ECO:0000259" key="3">
    <source>
        <dbReference type="PROSITE" id="PS50042"/>
    </source>
</evidence>
<dbReference type="PROSITE" id="PS50042">
    <property type="entry name" value="CNMP_BINDING_3"/>
    <property type="match status" value="1"/>
</dbReference>